<dbReference type="RefSeq" id="WP_146653846.1">
    <property type="nucleotide sequence ID" value="NZ_CP012333.1"/>
</dbReference>
<reference evidence="2 3" key="1">
    <citation type="submission" date="2015-08" db="EMBL/GenBank/DDBJ databases">
        <authorList>
            <person name="Babu N.S."/>
            <person name="Beckwith C.J."/>
            <person name="Beseler K.G."/>
            <person name="Brison A."/>
            <person name="Carone J.V."/>
            <person name="Caskin T.P."/>
            <person name="Diamond M."/>
            <person name="Durham M.E."/>
            <person name="Foxe J.M."/>
            <person name="Go M."/>
            <person name="Henderson B.A."/>
            <person name="Jones I.B."/>
            <person name="McGettigan J.A."/>
            <person name="Micheletti S.J."/>
            <person name="Nasrallah M.E."/>
            <person name="Ortiz D."/>
            <person name="Piller C.R."/>
            <person name="Privatt S.R."/>
            <person name="Schneider S.L."/>
            <person name="Sharp S."/>
            <person name="Smith T.C."/>
            <person name="Stanton J.D."/>
            <person name="Ullery H.E."/>
            <person name="Wilson R.J."/>
            <person name="Serrano M.G."/>
            <person name="Buck G."/>
            <person name="Lee V."/>
            <person name="Wang Y."/>
            <person name="Carvalho R."/>
            <person name="Voegtly L."/>
            <person name="Shi R."/>
            <person name="Duckworth R."/>
            <person name="Johnson A."/>
            <person name="Loviza R."/>
            <person name="Walstead R."/>
            <person name="Shah Z."/>
            <person name="Kiflezghi M."/>
            <person name="Wade K."/>
            <person name="Ball S.L."/>
            <person name="Bradley K.W."/>
            <person name="Asai D.J."/>
            <person name="Bowman C.A."/>
            <person name="Russell D.A."/>
            <person name="Pope W.H."/>
            <person name="Jacobs-Sera D."/>
            <person name="Hendrix R.W."/>
            <person name="Hatfull G.F."/>
        </authorList>
    </citation>
    <scope>NUCLEOTIDE SEQUENCE [LARGE SCALE GENOMIC DNA]</scope>
    <source>
        <strain evidence="2 3">DSM 27648</strain>
    </source>
</reference>
<accession>A0A0K1QB46</accession>
<dbReference type="KEGG" id="llu:AKJ09_09674"/>
<name>A0A0K1QB46_9BACT</name>
<dbReference type="STRING" id="1391654.AKJ09_09674"/>
<dbReference type="AlphaFoldDB" id="A0A0K1QB46"/>
<feature type="chain" id="PRO_5005467101" description="Cytochrome c domain-containing protein" evidence="1">
    <location>
        <begin position="22"/>
        <end position="305"/>
    </location>
</feature>
<dbReference type="InterPro" id="IPR036909">
    <property type="entry name" value="Cyt_c-like_dom_sf"/>
</dbReference>
<evidence type="ECO:0000313" key="2">
    <source>
        <dbReference type="EMBL" id="AKV03011.1"/>
    </source>
</evidence>
<protein>
    <recommendedName>
        <fullName evidence="4">Cytochrome c domain-containing protein</fullName>
    </recommendedName>
</protein>
<feature type="signal peptide" evidence="1">
    <location>
        <begin position="1"/>
        <end position="21"/>
    </location>
</feature>
<keyword evidence="1" id="KW-0732">Signal</keyword>
<dbReference type="GO" id="GO:0009055">
    <property type="term" value="F:electron transfer activity"/>
    <property type="evidence" value="ECO:0007669"/>
    <property type="project" value="InterPro"/>
</dbReference>
<dbReference type="InterPro" id="IPR036280">
    <property type="entry name" value="Multihaem_cyt_sf"/>
</dbReference>
<evidence type="ECO:0000313" key="3">
    <source>
        <dbReference type="Proteomes" id="UP000064967"/>
    </source>
</evidence>
<evidence type="ECO:0008006" key="4">
    <source>
        <dbReference type="Google" id="ProtNLM"/>
    </source>
</evidence>
<proteinExistence type="predicted"/>
<dbReference type="OrthoDB" id="5504670at2"/>
<keyword evidence="3" id="KW-1185">Reference proteome</keyword>
<sequence>MKRPSLPNFANFALAATLALAAGYGCYTGPDSVPTAIPVADKPSKPSAAPTAEGMPCDVGALLQKYCTSCHGDPPVGAKSSLVTREALMASWDGGDSLAALSLARMRDVENPMPPSGNLSENEIAIFEQWVNEGMPAGSCDSPNATDPVPIELTCTSGKYWTKGEDHGDKLMTPGRACINCHSGVGSGKTMDDDDDDEHEHDDAPLFTFAGTVYPTAHEPDDCYGVDGKTTGTTVILHGADGESLTLAVNASGNFFTELPLALPYTAEVVRDGKSRTMKTEATDGDCNTCHGARSGEANGRITAP</sequence>
<gene>
    <name evidence="2" type="ORF">AKJ09_09674</name>
</gene>
<dbReference type="GO" id="GO:0020037">
    <property type="term" value="F:heme binding"/>
    <property type="evidence" value="ECO:0007669"/>
    <property type="project" value="InterPro"/>
</dbReference>
<evidence type="ECO:0000256" key="1">
    <source>
        <dbReference type="SAM" id="SignalP"/>
    </source>
</evidence>
<dbReference type="SUPFAM" id="SSF48695">
    <property type="entry name" value="Multiheme cytochromes"/>
    <property type="match status" value="1"/>
</dbReference>
<dbReference type="SUPFAM" id="SSF46626">
    <property type="entry name" value="Cytochrome c"/>
    <property type="match status" value="1"/>
</dbReference>
<dbReference type="PROSITE" id="PS51257">
    <property type="entry name" value="PROKAR_LIPOPROTEIN"/>
    <property type="match status" value="1"/>
</dbReference>
<dbReference type="Proteomes" id="UP000064967">
    <property type="component" value="Chromosome"/>
</dbReference>
<dbReference type="EMBL" id="CP012333">
    <property type="protein sequence ID" value="AKV03011.1"/>
    <property type="molecule type" value="Genomic_DNA"/>
</dbReference>
<organism evidence="2 3">
    <name type="scientific">Labilithrix luteola</name>
    <dbReference type="NCBI Taxonomy" id="1391654"/>
    <lineage>
        <taxon>Bacteria</taxon>
        <taxon>Pseudomonadati</taxon>
        <taxon>Myxococcota</taxon>
        <taxon>Polyangia</taxon>
        <taxon>Polyangiales</taxon>
        <taxon>Labilitrichaceae</taxon>
        <taxon>Labilithrix</taxon>
    </lineage>
</organism>